<dbReference type="Proteomes" id="UP000095362">
    <property type="component" value="Unassembled WGS sequence"/>
</dbReference>
<sequence>MGRNLTKEELKRHKEKALAKMEHYIDSLINSPDSKTSGKADKLSYWLEDWSTFLDFESRFSPSSLRRYKRGEIIKVHLGYNIGSEEGGLHYCVVVEKNNSKNSPVITVVPLTSVKKKSDVDHLHKGCIYLGNELYTGLVSKITYIQRPLEKKVFDLKKEVDATYKTHPEDMHKFQKDLEDCARDLLLLKRMRNEINKAKLGSIALVGQITTISKIRIYDPKTNFDILSNVKLSNEKLDRIDQEIISNFTNRKI</sequence>
<gene>
    <name evidence="3" type="ORF">ERS852481_02754</name>
</gene>
<dbReference type="InterPro" id="IPR003477">
    <property type="entry name" value="PemK-like"/>
</dbReference>
<comment type="similarity">
    <text evidence="1">Belongs to the PemK/MazF family.</text>
</comment>
<dbReference type="RefSeq" id="WP_055261971.1">
    <property type="nucleotide sequence ID" value="NZ_CYZK01000025.1"/>
</dbReference>
<dbReference type="EMBL" id="CYZK01000025">
    <property type="protein sequence ID" value="CUO73971.1"/>
    <property type="molecule type" value="Genomic_DNA"/>
</dbReference>
<dbReference type="GO" id="GO:0003677">
    <property type="term" value="F:DNA binding"/>
    <property type="evidence" value="ECO:0007669"/>
    <property type="project" value="InterPro"/>
</dbReference>
<organism evidence="3 4">
    <name type="scientific">Coprococcus comes</name>
    <dbReference type="NCBI Taxonomy" id="410072"/>
    <lineage>
        <taxon>Bacteria</taxon>
        <taxon>Bacillati</taxon>
        <taxon>Bacillota</taxon>
        <taxon>Clostridia</taxon>
        <taxon>Lachnospirales</taxon>
        <taxon>Lachnospiraceae</taxon>
        <taxon>Coprococcus</taxon>
    </lineage>
</organism>
<keyword evidence="2" id="KW-1277">Toxin-antitoxin system</keyword>
<evidence type="ECO:0000256" key="1">
    <source>
        <dbReference type="ARBA" id="ARBA00007521"/>
    </source>
</evidence>
<dbReference type="Pfam" id="PF02452">
    <property type="entry name" value="PemK_toxin"/>
    <property type="match status" value="1"/>
</dbReference>
<dbReference type="SUPFAM" id="SSF50118">
    <property type="entry name" value="Cell growth inhibitor/plasmid maintenance toxic component"/>
    <property type="match status" value="1"/>
</dbReference>
<name>A0A174HIC9_9FIRM</name>
<accession>A0A174HIC9</accession>
<dbReference type="AlphaFoldDB" id="A0A174HIC9"/>
<evidence type="ECO:0000313" key="4">
    <source>
        <dbReference type="Proteomes" id="UP000095362"/>
    </source>
</evidence>
<evidence type="ECO:0000313" key="3">
    <source>
        <dbReference type="EMBL" id="CUO73971.1"/>
    </source>
</evidence>
<protein>
    <submittedName>
        <fullName evidence="3">PemK-like protein</fullName>
    </submittedName>
</protein>
<dbReference type="PaxDb" id="410072-ERS852525_00885"/>
<reference evidence="3 4" key="1">
    <citation type="submission" date="2015-09" db="EMBL/GenBank/DDBJ databases">
        <authorList>
            <consortium name="Pathogen Informatics"/>
        </authorList>
    </citation>
    <scope>NUCLEOTIDE SEQUENCE [LARGE SCALE GENOMIC DNA]</scope>
    <source>
        <strain evidence="3 4">2789STDY5834866</strain>
    </source>
</reference>
<dbReference type="InterPro" id="IPR011067">
    <property type="entry name" value="Plasmid_toxin/cell-grow_inhib"/>
</dbReference>
<evidence type="ECO:0000256" key="2">
    <source>
        <dbReference type="ARBA" id="ARBA00022649"/>
    </source>
</evidence>
<dbReference type="Gene3D" id="2.30.30.110">
    <property type="match status" value="1"/>
</dbReference>
<proteinExistence type="inferred from homology"/>